<proteinExistence type="predicted"/>
<sequence>MQQNRIPGVEVVELDAGCCGMAGSFGFESEHYDVSMTVGGDRLFPAVEAEPAGTVIVATGVSCRQQIFHGTRRDAWHPVQLVREALIV</sequence>
<dbReference type="RefSeq" id="WP_344508380.1">
    <property type="nucleotide sequence ID" value="NZ_BAAATU010000006.1"/>
</dbReference>
<gene>
    <name evidence="1" type="ORF">ACFP1B_14465</name>
</gene>
<dbReference type="EMBL" id="JBHSPU010000014">
    <property type="protein sequence ID" value="MFC5914629.1"/>
    <property type="molecule type" value="Genomic_DNA"/>
</dbReference>
<organism evidence="1 2">
    <name type="scientific">Streptomyces pulveraceus</name>
    <dbReference type="NCBI Taxonomy" id="68258"/>
    <lineage>
        <taxon>Bacteria</taxon>
        <taxon>Bacillati</taxon>
        <taxon>Actinomycetota</taxon>
        <taxon>Actinomycetes</taxon>
        <taxon>Kitasatosporales</taxon>
        <taxon>Streptomycetaceae</taxon>
        <taxon>Streptomyces</taxon>
    </lineage>
</organism>
<accession>A0ABW1GMG3</accession>
<evidence type="ECO:0000313" key="2">
    <source>
        <dbReference type="Proteomes" id="UP001596200"/>
    </source>
</evidence>
<evidence type="ECO:0000313" key="1">
    <source>
        <dbReference type="EMBL" id="MFC5914629.1"/>
    </source>
</evidence>
<comment type="caution">
    <text evidence="1">The sequence shown here is derived from an EMBL/GenBank/DDBJ whole genome shotgun (WGS) entry which is preliminary data.</text>
</comment>
<dbReference type="Proteomes" id="UP001596200">
    <property type="component" value="Unassembled WGS sequence"/>
</dbReference>
<reference evidence="2" key="1">
    <citation type="journal article" date="2019" name="Int. J. Syst. Evol. Microbiol.">
        <title>The Global Catalogue of Microorganisms (GCM) 10K type strain sequencing project: providing services to taxonomists for standard genome sequencing and annotation.</title>
        <authorList>
            <consortium name="The Broad Institute Genomics Platform"/>
            <consortium name="The Broad Institute Genome Sequencing Center for Infectious Disease"/>
            <person name="Wu L."/>
            <person name="Ma J."/>
        </authorList>
    </citation>
    <scope>NUCLEOTIDE SEQUENCE [LARGE SCALE GENOMIC DNA]</scope>
    <source>
        <strain evidence="2">JCM 4147</strain>
    </source>
</reference>
<name>A0ABW1GMG3_9ACTN</name>
<keyword evidence="2" id="KW-1185">Reference proteome</keyword>
<protein>
    <submittedName>
        <fullName evidence="1">Uncharacterized protein</fullName>
    </submittedName>
</protein>